<organism evidence="2 3">
    <name type="scientific">Marchantia polymorpha</name>
    <name type="common">Common liverwort</name>
    <name type="synonym">Marchantia aquatica</name>
    <dbReference type="NCBI Taxonomy" id="3197"/>
    <lineage>
        <taxon>Eukaryota</taxon>
        <taxon>Viridiplantae</taxon>
        <taxon>Streptophyta</taxon>
        <taxon>Embryophyta</taxon>
        <taxon>Marchantiophyta</taxon>
        <taxon>Marchantiopsida</taxon>
        <taxon>Marchantiidae</taxon>
        <taxon>Marchantiales</taxon>
        <taxon>Marchantiaceae</taxon>
        <taxon>Marchantia</taxon>
    </lineage>
</organism>
<dbReference type="AlphaFoldDB" id="A0A2R6X962"/>
<evidence type="ECO:0000313" key="2">
    <source>
        <dbReference type="EMBL" id="PTQ42650.1"/>
    </source>
</evidence>
<dbReference type="EMBL" id="KZ772701">
    <property type="protein sequence ID" value="PTQ42650.1"/>
    <property type="molecule type" value="Genomic_DNA"/>
</dbReference>
<sequence length="291" mass="31888">MAKLRSSWSQPSQCLERLFTAVQYVTVSSQIAHRMTHFRRCILLFWDGRSKLDVDRECPKDIPIIARAAGRLSGKAIGYIQSARGGLNGVMQRGEVNQVHKELQETMAQLEAIRHEINSGISLVNPGPLTRRILKGDSSGSHQVNSPTRSETEGIKRGDVHSQHSMITQKGLGLGAQIASEMQSLQHTVESPRVSGTFDALPSSTTRVAVPRIVVKPGTVQPPVSQPLGLEPRDSMQDIIVLPISALSAGLLPSRTDHVRGGSDVVFEAIVERRVAFDTLEFFKQSETLTK</sequence>
<evidence type="ECO:0000313" key="3">
    <source>
        <dbReference type="Proteomes" id="UP000244005"/>
    </source>
</evidence>
<feature type="compositionally biased region" description="Polar residues" evidence="1">
    <location>
        <begin position="138"/>
        <end position="149"/>
    </location>
</feature>
<feature type="compositionally biased region" description="Basic and acidic residues" evidence="1">
    <location>
        <begin position="150"/>
        <end position="162"/>
    </location>
</feature>
<dbReference type="OrthoDB" id="45251at2759"/>
<keyword evidence="3" id="KW-1185">Reference proteome</keyword>
<name>A0A2R6X962_MARPO</name>
<dbReference type="PANTHER" id="PTHR35512:SF1">
    <property type="entry name" value="OS11G0550900 PROTEIN"/>
    <property type="match status" value="1"/>
</dbReference>
<protein>
    <submittedName>
        <fullName evidence="2">Uncharacterized protein</fullName>
    </submittedName>
</protein>
<evidence type="ECO:0000256" key="1">
    <source>
        <dbReference type="SAM" id="MobiDB-lite"/>
    </source>
</evidence>
<feature type="region of interest" description="Disordered" evidence="1">
    <location>
        <begin position="135"/>
        <end position="162"/>
    </location>
</feature>
<accession>A0A2R6X962</accession>
<reference evidence="3" key="1">
    <citation type="journal article" date="2017" name="Cell">
        <title>Insights into land plant evolution garnered from the Marchantia polymorpha genome.</title>
        <authorList>
            <person name="Bowman J.L."/>
            <person name="Kohchi T."/>
            <person name="Yamato K.T."/>
            <person name="Jenkins J."/>
            <person name="Shu S."/>
            <person name="Ishizaki K."/>
            <person name="Yamaoka S."/>
            <person name="Nishihama R."/>
            <person name="Nakamura Y."/>
            <person name="Berger F."/>
            <person name="Adam C."/>
            <person name="Aki S.S."/>
            <person name="Althoff F."/>
            <person name="Araki T."/>
            <person name="Arteaga-Vazquez M.A."/>
            <person name="Balasubrmanian S."/>
            <person name="Barry K."/>
            <person name="Bauer D."/>
            <person name="Boehm C.R."/>
            <person name="Briginshaw L."/>
            <person name="Caballero-Perez J."/>
            <person name="Catarino B."/>
            <person name="Chen F."/>
            <person name="Chiyoda S."/>
            <person name="Chovatia M."/>
            <person name="Davies K.M."/>
            <person name="Delmans M."/>
            <person name="Demura T."/>
            <person name="Dierschke T."/>
            <person name="Dolan L."/>
            <person name="Dorantes-Acosta A.E."/>
            <person name="Eklund D.M."/>
            <person name="Florent S.N."/>
            <person name="Flores-Sandoval E."/>
            <person name="Fujiyama A."/>
            <person name="Fukuzawa H."/>
            <person name="Galik B."/>
            <person name="Grimanelli D."/>
            <person name="Grimwood J."/>
            <person name="Grossniklaus U."/>
            <person name="Hamada T."/>
            <person name="Haseloff J."/>
            <person name="Hetherington A.J."/>
            <person name="Higo A."/>
            <person name="Hirakawa Y."/>
            <person name="Hundley H.N."/>
            <person name="Ikeda Y."/>
            <person name="Inoue K."/>
            <person name="Inoue S.I."/>
            <person name="Ishida S."/>
            <person name="Jia Q."/>
            <person name="Kakita M."/>
            <person name="Kanazawa T."/>
            <person name="Kawai Y."/>
            <person name="Kawashima T."/>
            <person name="Kennedy M."/>
            <person name="Kinose K."/>
            <person name="Kinoshita T."/>
            <person name="Kohara Y."/>
            <person name="Koide E."/>
            <person name="Komatsu K."/>
            <person name="Kopischke S."/>
            <person name="Kubo M."/>
            <person name="Kyozuka J."/>
            <person name="Lagercrantz U."/>
            <person name="Lin S.S."/>
            <person name="Lindquist E."/>
            <person name="Lipzen A.M."/>
            <person name="Lu C.W."/>
            <person name="De Luna E."/>
            <person name="Martienssen R.A."/>
            <person name="Minamino N."/>
            <person name="Mizutani M."/>
            <person name="Mizutani M."/>
            <person name="Mochizuki N."/>
            <person name="Monte I."/>
            <person name="Mosher R."/>
            <person name="Nagasaki H."/>
            <person name="Nakagami H."/>
            <person name="Naramoto S."/>
            <person name="Nishitani K."/>
            <person name="Ohtani M."/>
            <person name="Okamoto T."/>
            <person name="Okumura M."/>
            <person name="Phillips J."/>
            <person name="Pollak B."/>
            <person name="Reinders A."/>
            <person name="Rovekamp M."/>
            <person name="Sano R."/>
            <person name="Sawa S."/>
            <person name="Schmid M.W."/>
            <person name="Shirakawa M."/>
            <person name="Solano R."/>
            <person name="Spunde A."/>
            <person name="Suetsugu N."/>
            <person name="Sugano S."/>
            <person name="Sugiyama A."/>
            <person name="Sun R."/>
            <person name="Suzuki Y."/>
            <person name="Takenaka M."/>
            <person name="Takezawa D."/>
            <person name="Tomogane H."/>
            <person name="Tsuzuki M."/>
            <person name="Ueda T."/>
            <person name="Umeda M."/>
            <person name="Ward J.M."/>
            <person name="Watanabe Y."/>
            <person name="Yazaki K."/>
            <person name="Yokoyama R."/>
            <person name="Yoshitake Y."/>
            <person name="Yotsui I."/>
            <person name="Zachgo S."/>
            <person name="Schmutz J."/>
        </authorList>
    </citation>
    <scope>NUCLEOTIDE SEQUENCE [LARGE SCALE GENOMIC DNA]</scope>
    <source>
        <strain evidence="3">Tak-1</strain>
    </source>
</reference>
<dbReference type="Proteomes" id="UP000244005">
    <property type="component" value="Unassembled WGS sequence"/>
</dbReference>
<proteinExistence type="predicted"/>
<dbReference type="Gramene" id="Mp1g01030.2">
    <property type="protein sequence ID" value="Mp1g01030.2.cds"/>
    <property type="gene ID" value="Mp1g01030"/>
</dbReference>
<gene>
    <name evidence="2" type="ORF">MARPO_0029s0143</name>
</gene>
<dbReference type="PANTHER" id="PTHR35512">
    <property type="entry name" value="OS11G0550900 PROTEIN"/>
    <property type="match status" value="1"/>
</dbReference>